<feature type="compositionally biased region" description="Pro residues" evidence="1">
    <location>
        <begin position="64"/>
        <end position="75"/>
    </location>
</feature>
<feature type="region of interest" description="Disordered" evidence="1">
    <location>
        <begin position="22"/>
        <end position="82"/>
    </location>
</feature>
<accession>A0ABY5SXV5</accession>
<dbReference type="PANTHER" id="PTHR35562">
    <property type="entry name" value="DNA ENDONUCLEASE SMRA-RELATED"/>
    <property type="match status" value="1"/>
</dbReference>
<evidence type="ECO:0000259" key="2">
    <source>
        <dbReference type="PROSITE" id="PS50828"/>
    </source>
</evidence>
<dbReference type="EMBL" id="CP092471">
    <property type="protein sequence ID" value="UVI39372.1"/>
    <property type="molecule type" value="Genomic_DNA"/>
</dbReference>
<name>A0ABY5SXV5_9SPHN</name>
<evidence type="ECO:0000256" key="1">
    <source>
        <dbReference type="SAM" id="MobiDB-lite"/>
    </source>
</evidence>
<dbReference type="Pfam" id="PF01713">
    <property type="entry name" value="Smr"/>
    <property type="match status" value="1"/>
</dbReference>
<dbReference type="SUPFAM" id="SSF160443">
    <property type="entry name" value="SMR domain-like"/>
    <property type="match status" value="1"/>
</dbReference>
<feature type="domain" description="Smr" evidence="2">
    <location>
        <begin position="143"/>
        <end position="188"/>
    </location>
</feature>
<reference evidence="3" key="1">
    <citation type="submission" date="2022-02" db="EMBL/GenBank/DDBJ databases">
        <title>Qipengyuania spongiae sp. nov., isolated from marine sponge.</title>
        <authorList>
            <person name="Li Z."/>
            <person name="Zhang M."/>
        </authorList>
    </citation>
    <scope>NUCLEOTIDE SEQUENCE</scope>
    <source>
        <strain evidence="3">PHS-Z21</strain>
    </source>
</reference>
<dbReference type="RefSeq" id="WP_265558660.1">
    <property type="nucleotide sequence ID" value="NZ_CP092471.1"/>
</dbReference>
<dbReference type="InterPro" id="IPR036063">
    <property type="entry name" value="Smr_dom_sf"/>
</dbReference>
<dbReference type="Gene3D" id="3.30.1370.110">
    <property type="match status" value="1"/>
</dbReference>
<dbReference type="PROSITE" id="PS50828">
    <property type="entry name" value="SMR"/>
    <property type="match status" value="1"/>
</dbReference>
<organism evidence="3 4">
    <name type="scientific">Qipengyuania spongiae</name>
    <dbReference type="NCBI Taxonomy" id="2909673"/>
    <lineage>
        <taxon>Bacteria</taxon>
        <taxon>Pseudomonadati</taxon>
        <taxon>Pseudomonadota</taxon>
        <taxon>Alphaproteobacteria</taxon>
        <taxon>Sphingomonadales</taxon>
        <taxon>Erythrobacteraceae</taxon>
        <taxon>Qipengyuania</taxon>
    </lineage>
</organism>
<evidence type="ECO:0000313" key="4">
    <source>
        <dbReference type="Proteomes" id="UP001065265"/>
    </source>
</evidence>
<gene>
    <name evidence="3" type="ORF">L1F33_14270</name>
</gene>
<protein>
    <submittedName>
        <fullName evidence="3">Smr/MutS family protein</fullName>
    </submittedName>
</protein>
<proteinExistence type="predicted"/>
<keyword evidence="4" id="KW-1185">Reference proteome</keyword>
<dbReference type="PANTHER" id="PTHR35562:SF2">
    <property type="entry name" value="DNA ENDONUCLEASE SMRA-RELATED"/>
    <property type="match status" value="1"/>
</dbReference>
<evidence type="ECO:0000313" key="3">
    <source>
        <dbReference type="EMBL" id="UVI39372.1"/>
    </source>
</evidence>
<dbReference type="InterPro" id="IPR002625">
    <property type="entry name" value="Smr_dom"/>
</dbReference>
<sequence length="191" mass="20493">MSHPRGLSEAEAAAWEQVAATVKRLDPKPLRPRGASRPEPATVAKAIAMPPPAQPKKARMAPVRTPPAPPPPAPRPHGNLDSQWDRRLKAGSISPDFTLDLHGHGLDAAYNRLMGGVAQARAVGARTILLIAGKPRPVDPADRGTKRGAIRAKVLDWLAASEHRSAIAAVRRAHIRHGGEGALYIVLRKER</sequence>
<dbReference type="Proteomes" id="UP001065265">
    <property type="component" value="Chromosome"/>
</dbReference>